<dbReference type="Proteomes" id="UP000001075">
    <property type="component" value="Unassembled WGS sequence"/>
</dbReference>
<gene>
    <name evidence="2" type="ORF">I79_019699</name>
</gene>
<evidence type="ECO:0000256" key="1">
    <source>
        <dbReference type="SAM" id="MobiDB-lite"/>
    </source>
</evidence>
<name>G3I842_CRIGR</name>
<sequence>MKDHCPLSSLSLSLGLAKLQTKRPRPPRTVSENRRSGRYDYLFATQDICGQPSGRGGRNYRVCCNHCVPKIEPSQLRLITRP</sequence>
<organism evidence="2 3">
    <name type="scientific">Cricetulus griseus</name>
    <name type="common">Chinese hamster</name>
    <name type="synonym">Cricetulus barabensis griseus</name>
    <dbReference type="NCBI Taxonomy" id="10029"/>
    <lineage>
        <taxon>Eukaryota</taxon>
        <taxon>Metazoa</taxon>
        <taxon>Chordata</taxon>
        <taxon>Craniata</taxon>
        <taxon>Vertebrata</taxon>
        <taxon>Euteleostomi</taxon>
        <taxon>Mammalia</taxon>
        <taxon>Eutheria</taxon>
        <taxon>Euarchontoglires</taxon>
        <taxon>Glires</taxon>
        <taxon>Rodentia</taxon>
        <taxon>Myomorpha</taxon>
        <taxon>Muroidea</taxon>
        <taxon>Cricetidae</taxon>
        <taxon>Cricetinae</taxon>
        <taxon>Cricetulus</taxon>
    </lineage>
</organism>
<feature type="region of interest" description="Disordered" evidence="1">
    <location>
        <begin position="16"/>
        <end position="36"/>
    </location>
</feature>
<proteinExistence type="predicted"/>
<dbReference type="InParanoid" id="G3I842"/>
<reference evidence="3" key="1">
    <citation type="journal article" date="2011" name="Nat. Biotechnol.">
        <title>The genomic sequence of the Chinese hamster ovary (CHO)-K1 cell line.</title>
        <authorList>
            <person name="Xu X."/>
            <person name="Nagarajan H."/>
            <person name="Lewis N.E."/>
            <person name="Pan S."/>
            <person name="Cai Z."/>
            <person name="Liu X."/>
            <person name="Chen W."/>
            <person name="Xie M."/>
            <person name="Wang W."/>
            <person name="Hammond S."/>
            <person name="Andersen M.R."/>
            <person name="Neff N."/>
            <person name="Passarelli B."/>
            <person name="Koh W."/>
            <person name="Fan H.C."/>
            <person name="Wang J."/>
            <person name="Gui Y."/>
            <person name="Lee K.H."/>
            <person name="Betenbaugh M.J."/>
            <person name="Quake S.R."/>
            <person name="Famili I."/>
            <person name="Palsson B.O."/>
            <person name="Wang J."/>
        </authorList>
    </citation>
    <scope>NUCLEOTIDE SEQUENCE [LARGE SCALE GENOMIC DNA]</scope>
    <source>
        <strain evidence="3">CHO K1 cell line</strain>
    </source>
</reference>
<protein>
    <submittedName>
        <fullName evidence="2">Uncharacterized protein</fullName>
    </submittedName>
</protein>
<dbReference type="AlphaFoldDB" id="G3I842"/>
<evidence type="ECO:0000313" key="3">
    <source>
        <dbReference type="Proteomes" id="UP000001075"/>
    </source>
</evidence>
<evidence type="ECO:0000313" key="2">
    <source>
        <dbReference type="EMBL" id="EGW12599.1"/>
    </source>
</evidence>
<accession>G3I842</accession>
<dbReference type="EMBL" id="JH001483">
    <property type="protein sequence ID" value="EGW12599.1"/>
    <property type="molecule type" value="Genomic_DNA"/>
</dbReference>